<evidence type="ECO:0000259" key="1">
    <source>
        <dbReference type="Pfam" id="PF07883"/>
    </source>
</evidence>
<dbReference type="InterPro" id="IPR014710">
    <property type="entry name" value="RmlC-like_jellyroll"/>
</dbReference>
<dbReference type="InterPro" id="IPR011051">
    <property type="entry name" value="RmlC_Cupin_sf"/>
</dbReference>
<keyword evidence="3" id="KW-1185">Reference proteome</keyword>
<evidence type="ECO:0000313" key="3">
    <source>
        <dbReference type="Proteomes" id="UP000424462"/>
    </source>
</evidence>
<evidence type="ECO:0000313" key="2">
    <source>
        <dbReference type="EMBL" id="QGU07979.1"/>
    </source>
</evidence>
<protein>
    <submittedName>
        <fullName evidence="2">Cupin domain protein</fullName>
    </submittedName>
</protein>
<dbReference type="Gene3D" id="2.60.120.10">
    <property type="entry name" value="Jelly Rolls"/>
    <property type="match status" value="1"/>
</dbReference>
<sequence>MPWDLSPGVRMVHTRVPEDCLMETPEKTLTTGRTRDNTGKPIEGTGFNYTPGGRVAEALAARISPIYSHPTHGEWGMKLVDPSENGGEYLRGIGVFREGQPWLAAHYHPDYEEHFEILEGTFAFRLDRTVYNFGPGEKAAVPKGVLHTFRYTGRGFGSFLIEARPGGRFAEFIPIYYGLAHDGKFSKSGAPQLLPAMLMTRELEGDTVFPSPPPRITRPLARVLGPLASRRGYRELFDLYRTDEFWEKRVEQP</sequence>
<accession>A0A6B8VY58</accession>
<gene>
    <name evidence="2" type="ORF">COCCU_10300</name>
</gene>
<dbReference type="Pfam" id="PF07883">
    <property type="entry name" value="Cupin_2"/>
    <property type="match status" value="1"/>
</dbReference>
<dbReference type="InterPro" id="IPR013096">
    <property type="entry name" value="Cupin_2"/>
</dbReference>
<dbReference type="Proteomes" id="UP000424462">
    <property type="component" value="Chromosome"/>
</dbReference>
<organism evidence="2 3">
    <name type="scientific">Corynebacterium occultum</name>
    <dbReference type="NCBI Taxonomy" id="2675219"/>
    <lineage>
        <taxon>Bacteria</taxon>
        <taxon>Bacillati</taxon>
        <taxon>Actinomycetota</taxon>
        <taxon>Actinomycetes</taxon>
        <taxon>Mycobacteriales</taxon>
        <taxon>Corynebacteriaceae</taxon>
        <taxon>Corynebacterium</taxon>
    </lineage>
</organism>
<dbReference type="KEGG" id="cok:COCCU_10300"/>
<feature type="domain" description="Cupin type-2" evidence="1">
    <location>
        <begin position="99"/>
        <end position="153"/>
    </location>
</feature>
<reference evidence="2 3" key="1">
    <citation type="submission" date="2019-11" db="EMBL/GenBank/DDBJ databases">
        <title>Complete genome sequence of Corynebacterium kalinowskii 1959, a novel Corynebacterium species isolated from soil of a small paddock in Vilsendorf, Germany.</title>
        <authorList>
            <person name="Schaffert L."/>
            <person name="Ruwe M."/>
            <person name="Milse J."/>
            <person name="Hanuschka K."/>
            <person name="Ortseifen V."/>
            <person name="Droste J."/>
            <person name="Brandt D."/>
            <person name="Schlueter L."/>
            <person name="Kutter Y."/>
            <person name="Vinke S."/>
            <person name="Viehoefer P."/>
            <person name="Jacob L."/>
            <person name="Luebke N.-C."/>
            <person name="Schulte-Berndt E."/>
            <person name="Hain C."/>
            <person name="Linder M."/>
            <person name="Schmidt P."/>
            <person name="Wollenschlaeger L."/>
            <person name="Luttermann T."/>
            <person name="Thieme E."/>
            <person name="Hassa J."/>
            <person name="Haak M."/>
            <person name="Wittchen M."/>
            <person name="Mentz A."/>
            <person name="Persicke M."/>
            <person name="Busche T."/>
            <person name="Ruckert C."/>
        </authorList>
    </citation>
    <scope>NUCLEOTIDE SEQUENCE [LARGE SCALE GENOMIC DNA]</scope>
    <source>
        <strain evidence="2 3">2039</strain>
    </source>
</reference>
<name>A0A6B8VY58_9CORY</name>
<dbReference type="EMBL" id="CP046455">
    <property type="protein sequence ID" value="QGU07979.1"/>
    <property type="molecule type" value="Genomic_DNA"/>
</dbReference>
<dbReference type="AlphaFoldDB" id="A0A6B8VY58"/>
<proteinExistence type="predicted"/>
<dbReference type="SUPFAM" id="SSF51182">
    <property type="entry name" value="RmlC-like cupins"/>
    <property type="match status" value="1"/>
</dbReference>